<accession>A0ABU6TLS2</accession>
<protein>
    <submittedName>
        <fullName evidence="2">Uncharacterized protein</fullName>
    </submittedName>
</protein>
<sequence length="186" mass="20596">MKPDLQKMAHNRMNVLPEPVEISSDDEPPKRVSRSQGQQPPQPHGSTSKVLPNSTRPRNGSGQFFLSHGSQFVEHSNLTCCRYPNHLNFFCNFRKSPVEDEDFWEVLSNIRTDLKEIKTNMAMYGGSNSRKVPSPGMNSHSPGDKSSAPQAPVHATEGRAPKKTSASNIKEKESFGSPPPSGRSRL</sequence>
<feature type="region of interest" description="Disordered" evidence="1">
    <location>
        <begin position="124"/>
        <end position="186"/>
    </location>
</feature>
<evidence type="ECO:0000256" key="1">
    <source>
        <dbReference type="SAM" id="MobiDB-lite"/>
    </source>
</evidence>
<keyword evidence="3" id="KW-1185">Reference proteome</keyword>
<reference evidence="2 3" key="1">
    <citation type="journal article" date="2023" name="Plants (Basel)">
        <title>Bridging the Gap: Combining Genomics and Transcriptomics Approaches to Understand Stylosanthes scabra, an Orphan Legume from the Brazilian Caatinga.</title>
        <authorList>
            <person name="Ferreira-Neto J.R.C."/>
            <person name="da Silva M.D."/>
            <person name="Binneck E."/>
            <person name="de Melo N.F."/>
            <person name="da Silva R.H."/>
            <person name="de Melo A.L.T.M."/>
            <person name="Pandolfi V."/>
            <person name="Bustamante F.O."/>
            <person name="Brasileiro-Vidal A.C."/>
            <person name="Benko-Iseppon A.M."/>
        </authorList>
    </citation>
    <scope>NUCLEOTIDE SEQUENCE [LARGE SCALE GENOMIC DNA]</scope>
    <source>
        <tissue evidence="2">Leaves</tissue>
    </source>
</reference>
<gene>
    <name evidence="2" type="ORF">PIB30_059032</name>
</gene>
<name>A0ABU6TLS2_9FABA</name>
<feature type="region of interest" description="Disordered" evidence="1">
    <location>
        <begin position="1"/>
        <end position="63"/>
    </location>
</feature>
<feature type="compositionally biased region" description="Polar residues" evidence="1">
    <location>
        <begin position="126"/>
        <end position="141"/>
    </location>
</feature>
<dbReference type="EMBL" id="JASCZI010091124">
    <property type="protein sequence ID" value="MED6149075.1"/>
    <property type="molecule type" value="Genomic_DNA"/>
</dbReference>
<comment type="caution">
    <text evidence="2">The sequence shown here is derived from an EMBL/GenBank/DDBJ whole genome shotgun (WGS) entry which is preliminary data.</text>
</comment>
<feature type="compositionally biased region" description="Pro residues" evidence="1">
    <location>
        <begin position="177"/>
        <end position="186"/>
    </location>
</feature>
<evidence type="ECO:0000313" key="2">
    <source>
        <dbReference type="EMBL" id="MED6149075.1"/>
    </source>
</evidence>
<evidence type="ECO:0000313" key="3">
    <source>
        <dbReference type="Proteomes" id="UP001341840"/>
    </source>
</evidence>
<feature type="compositionally biased region" description="Polar residues" evidence="1">
    <location>
        <begin position="44"/>
        <end position="63"/>
    </location>
</feature>
<dbReference type="Proteomes" id="UP001341840">
    <property type="component" value="Unassembled WGS sequence"/>
</dbReference>
<proteinExistence type="predicted"/>
<organism evidence="2 3">
    <name type="scientific">Stylosanthes scabra</name>
    <dbReference type="NCBI Taxonomy" id="79078"/>
    <lineage>
        <taxon>Eukaryota</taxon>
        <taxon>Viridiplantae</taxon>
        <taxon>Streptophyta</taxon>
        <taxon>Embryophyta</taxon>
        <taxon>Tracheophyta</taxon>
        <taxon>Spermatophyta</taxon>
        <taxon>Magnoliopsida</taxon>
        <taxon>eudicotyledons</taxon>
        <taxon>Gunneridae</taxon>
        <taxon>Pentapetalae</taxon>
        <taxon>rosids</taxon>
        <taxon>fabids</taxon>
        <taxon>Fabales</taxon>
        <taxon>Fabaceae</taxon>
        <taxon>Papilionoideae</taxon>
        <taxon>50 kb inversion clade</taxon>
        <taxon>dalbergioids sensu lato</taxon>
        <taxon>Dalbergieae</taxon>
        <taxon>Pterocarpus clade</taxon>
        <taxon>Stylosanthes</taxon>
    </lineage>
</organism>